<evidence type="ECO:0000313" key="1">
    <source>
        <dbReference type="EMBL" id="WLD56236.1"/>
    </source>
</evidence>
<dbReference type="EMBL" id="CP030014">
    <property type="protein sequence ID" value="WLD56236.1"/>
    <property type="molecule type" value="Genomic_DNA"/>
</dbReference>
<geneLocation type="plasmid" evidence="1 2">
    <name>pSRD478_4</name>
</geneLocation>
<name>A0ACD4UJB2_STRSU</name>
<dbReference type="Proteomes" id="UP000323128">
    <property type="component" value="Plasmid pSRD478_4"/>
</dbReference>
<protein>
    <submittedName>
        <fullName evidence="1">Protein rep</fullName>
    </submittedName>
</protein>
<reference evidence="1 2" key="1">
    <citation type="journal article" date="2021" name="Front. Microbiol.">
        <title>Comparative Virulence and Genomic Analysis of Streptococcus suis Isolates.</title>
        <authorList>
            <person name="Nicholson T.L."/>
            <person name="Waack U."/>
            <person name="Anderson T.K."/>
            <person name="Bayles D.O."/>
            <person name="Zaia S.R."/>
            <person name="Goertz I."/>
            <person name="Eppinger M."/>
            <person name="Hau S.J."/>
            <person name="Brockmeier S.L."/>
            <person name="Shore S.M."/>
        </authorList>
    </citation>
    <scope>NUCLEOTIDE SEQUENCE [LARGE SCALE GENOMIC DNA]</scope>
    <source>
        <strain evidence="1 2">SRD478</strain>
    </source>
</reference>
<gene>
    <name evidence="1" type="ORF">A7J08_10450</name>
</gene>
<sequence>MTNHVNQDQSFPNETKTDQKILIDTNSTGKDRNWRGRKIMSLKLADIFKDLGYRQILVERLSSCGEVLKFIQQQDGSLKLYQAYFCKNKLCPMCNWRRSMKYSYQTSRIVDEAIKQEPNARFLFLTLTVRNVDGEDLNATLSQMTQAFNRLFKYKKVQKNMLGFLRSVEVTYNEKEKTYHPHIHVLLMVKSSYFSGKDNYISQKEWGEMWSKSLKVDYYPIVDIRVVKQSYQGIEKAIVETAKYPVKPMNLDVTDKQVVDDLYHGLYRKRQLGFGGLFKVIKKQLELDDIENGDLIHTSDKNELSEGTKIVAIWNATKQNYFII</sequence>
<evidence type="ECO:0000313" key="2">
    <source>
        <dbReference type="Proteomes" id="UP000323128"/>
    </source>
</evidence>
<accession>A0ACD4UJB2</accession>
<keyword evidence="1" id="KW-0614">Plasmid</keyword>
<organism evidence="1 2">
    <name type="scientific">Streptococcus suis</name>
    <dbReference type="NCBI Taxonomy" id="1307"/>
    <lineage>
        <taxon>Bacteria</taxon>
        <taxon>Bacillati</taxon>
        <taxon>Bacillota</taxon>
        <taxon>Bacilli</taxon>
        <taxon>Lactobacillales</taxon>
        <taxon>Streptococcaceae</taxon>
        <taxon>Streptococcus</taxon>
    </lineage>
</organism>
<proteinExistence type="predicted"/>